<feature type="coiled-coil region" evidence="1">
    <location>
        <begin position="698"/>
        <end position="968"/>
    </location>
</feature>
<accession>A2E9I8</accession>
<feature type="coiled-coil region" evidence="1">
    <location>
        <begin position="25"/>
        <end position="97"/>
    </location>
</feature>
<keyword evidence="4" id="KW-1185">Reference proteome</keyword>
<evidence type="ECO:0000313" key="4">
    <source>
        <dbReference type="Proteomes" id="UP000001542"/>
    </source>
</evidence>
<dbReference type="InParanoid" id="A2E9I8"/>
<evidence type="ECO:0000313" key="3">
    <source>
        <dbReference type="EMBL" id="EAY10639.1"/>
    </source>
</evidence>
<dbReference type="SMR" id="A2E9I8"/>
<evidence type="ECO:0000256" key="2">
    <source>
        <dbReference type="SAM" id="MobiDB-lite"/>
    </source>
</evidence>
<dbReference type="PANTHER" id="PTHR34360">
    <property type="entry name" value="OS08G0519400 PROTEIN"/>
    <property type="match status" value="1"/>
</dbReference>
<feature type="region of interest" description="Disordered" evidence="2">
    <location>
        <begin position="302"/>
        <end position="357"/>
    </location>
</feature>
<dbReference type="FunCoup" id="A2E9I8">
    <property type="interactions" value="28"/>
</dbReference>
<feature type="compositionally biased region" description="Polar residues" evidence="2">
    <location>
        <begin position="326"/>
        <end position="357"/>
    </location>
</feature>
<feature type="coiled-coil region" evidence="1">
    <location>
        <begin position="364"/>
        <end position="391"/>
    </location>
</feature>
<dbReference type="STRING" id="5722.A2E9I8"/>
<dbReference type="OrthoDB" id="10607156at2759"/>
<organism evidence="3 4">
    <name type="scientific">Trichomonas vaginalis (strain ATCC PRA-98 / G3)</name>
    <dbReference type="NCBI Taxonomy" id="412133"/>
    <lineage>
        <taxon>Eukaryota</taxon>
        <taxon>Metamonada</taxon>
        <taxon>Parabasalia</taxon>
        <taxon>Trichomonadida</taxon>
        <taxon>Trichomonadidae</taxon>
        <taxon>Trichomonas</taxon>
    </lineage>
</organism>
<evidence type="ECO:0000256" key="1">
    <source>
        <dbReference type="SAM" id="Coils"/>
    </source>
</evidence>
<dbReference type="PANTHER" id="PTHR34360:SF2">
    <property type="entry name" value="MYOSIN HEAVY CHAIN-LIKE PROTEIN"/>
    <property type="match status" value="1"/>
</dbReference>
<dbReference type="OMA" id="SHRICNT"/>
<dbReference type="AlphaFoldDB" id="A2E9I8"/>
<dbReference type="EMBL" id="DS113334">
    <property type="protein sequence ID" value="EAY10639.1"/>
    <property type="molecule type" value="Genomic_DNA"/>
</dbReference>
<feature type="compositionally biased region" description="Low complexity" evidence="2">
    <location>
        <begin position="310"/>
        <end position="321"/>
    </location>
</feature>
<feature type="compositionally biased region" description="Polar residues" evidence="2">
    <location>
        <begin position="13"/>
        <end position="25"/>
    </location>
</feature>
<feature type="coiled-coil region" evidence="1">
    <location>
        <begin position="481"/>
        <end position="522"/>
    </location>
</feature>
<proteinExistence type="predicted"/>
<reference evidence="3" key="2">
    <citation type="journal article" date="2007" name="Science">
        <title>Draft genome sequence of the sexually transmitted pathogen Trichomonas vaginalis.</title>
        <authorList>
            <person name="Carlton J.M."/>
            <person name="Hirt R.P."/>
            <person name="Silva J.C."/>
            <person name="Delcher A.L."/>
            <person name="Schatz M."/>
            <person name="Zhao Q."/>
            <person name="Wortman J.R."/>
            <person name="Bidwell S.L."/>
            <person name="Alsmark U.C.M."/>
            <person name="Besteiro S."/>
            <person name="Sicheritz-Ponten T."/>
            <person name="Noel C.J."/>
            <person name="Dacks J.B."/>
            <person name="Foster P.G."/>
            <person name="Simillion C."/>
            <person name="Van de Peer Y."/>
            <person name="Miranda-Saavedra D."/>
            <person name="Barton G.J."/>
            <person name="Westrop G.D."/>
            <person name="Mueller S."/>
            <person name="Dessi D."/>
            <person name="Fiori P.L."/>
            <person name="Ren Q."/>
            <person name="Paulsen I."/>
            <person name="Zhang H."/>
            <person name="Bastida-Corcuera F.D."/>
            <person name="Simoes-Barbosa A."/>
            <person name="Brown M.T."/>
            <person name="Hayes R.D."/>
            <person name="Mukherjee M."/>
            <person name="Okumura C.Y."/>
            <person name="Schneider R."/>
            <person name="Smith A.J."/>
            <person name="Vanacova S."/>
            <person name="Villalvazo M."/>
            <person name="Haas B.J."/>
            <person name="Pertea M."/>
            <person name="Feldblyum T.V."/>
            <person name="Utterback T.R."/>
            <person name="Shu C.L."/>
            <person name="Osoegawa K."/>
            <person name="de Jong P.J."/>
            <person name="Hrdy I."/>
            <person name="Horvathova L."/>
            <person name="Zubacova Z."/>
            <person name="Dolezal P."/>
            <person name="Malik S.B."/>
            <person name="Logsdon J.M. Jr."/>
            <person name="Henze K."/>
            <person name="Gupta A."/>
            <person name="Wang C.C."/>
            <person name="Dunne R.L."/>
            <person name="Upcroft J.A."/>
            <person name="Upcroft P."/>
            <person name="White O."/>
            <person name="Salzberg S.L."/>
            <person name="Tang P."/>
            <person name="Chiu C.-H."/>
            <person name="Lee Y.-S."/>
            <person name="Embley T.M."/>
            <person name="Coombs G.H."/>
            <person name="Mottram J.C."/>
            <person name="Tachezy J."/>
            <person name="Fraser-Liggett C.M."/>
            <person name="Johnson P.J."/>
        </authorList>
    </citation>
    <scope>NUCLEOTIDE SEQUENCE [LARGE SCALE GENOMIC DNA]</scope>
    <source>
        <strain evidence="3">G3</strain>
    </source>
</reference>
<gene>
    <name evidence="3" type="ORF">TVAG_157160</name>
</gene>
<dbReference type="VEuPathDB" id="TrichDB:TVAGG3_0746710"/>
<keyword evidence="1" id="KW-0175">Coiled coil</keyword>
<name>A2E9I8_TRIV3</name>
<dbReference type="RefSeq" id="XP_001322862.1">
    <property type="nucleotide sequence ID" value="XM_001322827.1"/>
</dbReference>
<dbReference type="KEGG" id="tva:4768569"/>
<dbReference type="VEuPathDB" id="TrichDB:TVAG_157160"/>
<feature type="region of interest" description="Disordered" evidence="2">
    <location>
        <begin position="1"/>
        <end position="25"/>
    </location>
</feature>
<dbReference type="Proteomes" id="UP000001542">
    <property type="component" value="Unassembled WGS sequence"/>
</dbReference>
<reference evidence="3" key="1">
    <citation type="submission" date="2006-10" db="EMBL/GenBank/DDBJ databases">
        <authorList>
            <person name="Amadeo P."/>
            <person name="Zhao Q."/>
            <person name="Wortman J."/>
            <person name="Fraser-Liggett C."/>
            <person name="Carlton J."/>
        </authorList>
    </citation>
    <scope>NUCLEOTIDE SEQUENCE</scope>
    <source>
        <strain evidence="3">G3</strain>
    </source>
</reference>
<protein>
    <submittedName>
        <fullName evidence="3">Uncharacterized protein</fullName>
    </submittedName>
</protein>
<sequence>MFDSSSDTEHEVTASSQLDTTTDSQLLVESRNEQLQEELASLTKQYNSLQAQFEQAVKLTQSVDTIHKENEGLKVQIRELTNEKQDLLHRLEIAKLAHEEVLKKFQSASEENATQRDHDISGMQKEFEKVKQTFRAQIDSLYAQLQSVQQSKEKEEVAQKTLISKIQKLIDNSGIYFSTKFESFEELCSFFETKAIKGPSSVPKAKNAEKAQTPVNVIEERSPEYEAKIKELKVQLKKQISVTKDLEEQIRINARSTTQLTNKHNAEVESLKAKIAQINEDNANTVNDYKRKITNLENKIAAAKDKDQKPAQPAKQASDKAVPAQEKQQPVKSRNVPQQTEQPKAAQPTVQIPSISQNDLDTITQQYTNRISELNEQIQTLTKKYNDAMEVNKTSEAKCGQLIVTLDKNASEYQALKRVHEETVCEIEAIRKALHSREAAPDKKAERERRKEQQKQKATIICLEKSAEALKKQIFDIQFDKEEYNRKLAEKDDKIRSLENEIKELRKSHEDLNADLSYANNKLENIKIPTEKELLPTAVWTTGEFENPLQGQIEKIADTEALSPAAKIQHIYRQINKYFTKKTEDYKSALDDAYGDLDNIRCIMGDFIVSLTIALNDNAITFDDFLQKNLSEKVVKDISALRSQLVDEKRRAEVLQAVVDKFNASFGNSQGDVTDKIHLICDKMEKKKEIIATRTEKCKAYKQALNDAEMKITEMERDNQFNLETKDMEIKDLTEKNKSLTEQLKQLKAENKQLKDTTTEQQEQIESIKQELEENKESLEEERKCLEETISRKHEEANTNLQSELSAASANVVELTEQCQRLKEAVTMQKGIIAEREKVIEELKADLAKTTDSYETRHEIEKKQIIESYEKAIQEITKQCEMHRSDVEKLSVAIAQTEKKLKDAQASRMKAKRMKVRAEAEIKSLEEQISREKKLTESAIKNAAIANEADASNKINAVKAKADEEKRKLIATAAQEFSQFFNAGEAIDERAFKNLIQKARDEISRLTKMDAAIRRLVGATGNQSTDDAVAQILIH</sequence>